<reference evidence="9" key="1">
    <citation type="submission" date="2019-03" db="EMBL/GenBank/DDBJ databases">
        <authorList>
            <person name="Warren W.C."/>
            <person name="Johnson G.S."/>
        </authorList>
    </citation>
    <scope>NUCLEOTIDE SEQUENCE [LARGE SCALE GENOMIC DNA]</scope>
    <source>
        <strain evidence="9">Basenji</strain>
    </source>
</reference>
<dbReference type="PRINTS" id="PR00978">
    <property type="entry name" value="STARPROTEIN"/>
</dbReference>
<dbReference type="PANTHER" id="PTHR46374:SF3">
    <property type="entry name" value="STAR-RELATED LIPID TRANSFER PROTEIN 5"/>
    <property type="match status" value="1"/>
</dbReference>
<dbReference type="Gene3D" id="3.30.530.20">
    <property type="match status" value="1"/>
</dbReference>
<evidence type="ECO:0000256" key="6">
    <source>
        <dbReference type="ARBA" id="ARBA00079051"/>
    </source>
</evidence>
<evidence type="ECO:0000256" key="4">
    <source>
        <dbReference type="ARBA" id="ARBA00024750"/>
    </source>
</evidence>
<dbReference type="GO" id="GO:0006869">
    <property type="term" value="P:lipid transport"/>
    <property type="evidence" value="ECO:0007669"/>
    <property type="project" value="UniProtKB-KW"/>
</dbReference>
<evidence type="ECO:0000256" key="1">
    <source>
        <dbReference type="ARBA" id="ARBA00022448"/>
    </source>
</evidence>
<evidence type="ECO:0000313" key="9">
    <source>
        <dbReference type="Ensembl" id="ENSCAFP00030016138.1"/>
    </source>
</evidence>
<organism evidence="9 10">
    <name type="scientific">Canis lupus familiaris</name>
    <name type="common">Dog</name>
    <name type="synonym">Canis familiaris</name>
    <dbReference type="NCBI Taxonomy" id="9615"/>
    <lineage>
        <taxon>Eukaryota</taxon>
        <taxon>Metazoa</taxon>
        <taxon>Chordata</taxon>
        <taxon>Craniata</taxon>
        <taxon>Vertebrata</taxon>
        <taxon>Euteleostomi</taxon>
        <taxon>Mammalia</taxon>
        <taxon>Eutheria</taxon>
        <taxon>Laurasiatheria</taxon>
        <taxon>Carnivora</taxon>
        <taxon>Caniformia</taxon>
        <taxon>Canidae</taxon>
        <taxon>Canis</taxon>
    </lineage>
</organism>
<dbReference type="AlphaFoldDB" id="A0A8C0MSF4"/>
<dbReference type="SMART" id="SM00234">
    <property type="entry name" value="START"/>
    <property type="match status" value="1"/>
</dbReference>
<evidence type="ECO:0000256" key="7">
    <source>
        <dbReference type="SAM" id="MobiDB-lite"/>
    </source>
</evidence>
<proteinExistence type="predicted"/>
<sequence>RKTKCPALNAPGAHSAGPPGVQPQGRGAPQLPSSPLLQPLRQGHRLPESTGGSLPEEPSRLRSAAARRAGLTVARGPAHLLGPAAAAPAAHFCGSPGAASGSPRSGAAPAAQGPSQAGGGPAGLQRATRTAQPGSAGSDPANLGAGRGPSAGLGQSKALGGDSPPAWANRGRGAGPRVRLRPRAGTLRLPRPGARRRRRDPAATPPRPPLPRATLGAMDPAVAAQMSEAVAEKVLRYRRDESGWKICREGNGVSVSWRPSMEFPGNLYRGEGIVNSTPEKVWGCIKPLAGTLRDKWDENVSSFEIIESITDMLCVSRTATPSAAMKLISPRDFVDLVLVKKYEDGTLSSNAVNVEHPLCPPKPGYVRGFNHPCGCFCEPLPGEPNKTKLVTFFQTDLSGYLPQSVVDSFFPRSMAGFYTNLEKAVKRLYD</sequence>
<dbReference type="Proteomes" id="UP000694429">
    <property type="component" value="Chromosome 3"/>
</dbReference>
<keyword evidence="2" id="KW-0445">Lipid transport</keyword>
<evidence type="ECO:0000256" key="5">
    <source>
        <dbReference type="ARBA" id="ARBA00070240"/>
    </source>
</evidence>
<dbReference type="Ensembl" id="ENSCAFT00030018488.1">
    <property type="protein sequence ID" value="ENSCAFP00030016138.1"/>
    <property type="gene ID" value="ENSCAFG00030009998.1"/>
</dbReference>
<reference evidence="9" key="2">
    <citation type="submission" date="2025-08" db="UniProtKB">
        <authorList>
            <consortium name="Ensembl"/>
        </authorList>
    </citation>
    <scope>IDENTIFICATION</scope>
</reference>
<dbReference type="InterPro" id="IPR023393">
    <property type="entry name" value="START-like_dom_sf"/>
</dbReference>
<feature type="compositionally biased region" description="Low complexity" evidence="7">
    <location>
        <begin position="29"/>
        <end position="40"/>
    </location>
</feature>
<keyword evidence="3" id="KW-0446">Lipid-binding</keyword>
<dbReference type="InterPro" id="IPR043556">
    <property type="entry name" value="StARD5/6"/>
</dbReference>
<comment type="function">
    <text evidence="4">May be involved in the intracellular transport of sterols or other lipids. May bind cholesterol or other sterols.</text>
</comment>
<feature type="domain" description="START" evidence="8">
    <location>
        <begin position="228"/>
        <end position="430"/>
    </location>
</feature>
<dbReference type="Pfam" id="PF01852">
    <property type="entry name" value="START"/>
    <property type="match status" value="1"/>
</dbReference>
<dbReference type="SUPFAM" id="SSF55961">
    <property type="entry name" value="Bet v1-like"/>
    <property type="match status" value="1"/>
</dbReference>
<dbReference type="InterPro" id="IPR002913">
    <property type="entry name" value="START_lipid-bd_dom"/>
</dbReference>
<dbReference type="PROSITE" id="PS50848">
    <property type="entry name" value="START"/>
    <property type="match status" value="1"/>
</dbReference>
<dbReference type="PANTHER" id="PTHR46374">
    <property type="entry name" value="PROTEIN CBG07384"/>
    <property type="match status" value="1"/>
</dbReference>
<accession>A0A8C0MSF4</accession>
<evidence type="ECO:0000313" key="10">
    <source>
        <dbReference type="Proteomes" id="UP000694429"/>
    </source>
</evidence>
<dbReference type="GO" id="GO:0008289">
    <property type="term" value="F:lipid binding"/>
    <property type="evidence" value="ECO:0007669"/>
    <property type="project" value="UniProtKB-KW"/>
</dbReference>
<dbReference type="FunFam" id="3.30.530.20:FF:000031">
    <property type="entry name" value="StAR-related lipid transfer protein 5"/>
    <property type="match status" value="1"/>
</dbReference>
<name>A0A8C0MSF4_CANLF</name>
<feature type="region of interest" description="Disordered" evidence="7">
    <location>
        <begin position="1"/>
        <end position="68"/>
    </location>
</feature>
<protein>
    <recommendedName>
        <fullName evidence="5">StAR-related lipid transfer protein 5</fullName>
    </recommendedName>
    <alternativeName>
        <fullName evidence="6">START domain-containing protein 5</fullName>
    </alternativeName>
</protein>
<keyword evidence="1" id="KW-0813">Transport</keyword>
<feature type="region of interest" description="Disordered" evidence="7">
    <location>
        <begin position="88"/>
        <end position="215"/>
    </location>
</feature>
<evidence type="ECO:0000256" key="2">
    <source>
        <dbReference type="ARBA" id="ARBA00023055"/>
    </source>
</evidence>
<evidence type="ECO:0000259" key="8">
    <source>
        <dbReference type="PROSITE" id="PS50848"/>
    </source>
</evidence>
<evidence type="ECO:0000256" key="3">
    <source>
        <dbReference type="ARBA" id="ARBA00023121"/>
    </source>
</evidence>
<feature type="compositionally biased region" description="Low complexity" evidence="7">
    <location>
        <begin position="88"/>
        <end position="115"/>
    </location>
</feature>
<dbReference type="InterPro" id="IPR000799">
    <property type="entry name" value="StAR-like"/>
</dbReference>